<feature type="compositionally biased region" description="Basic residues" evidence="1">
    <location>
        <begin position="154"/>
        <end position="164"/>
    </location>
</feature>
<dbReference type="SUPFAM" id="SSF159888">
    <property type="entry name" value="YdhG-like"/>
    <property type="match status" value="1"/>
</dbReference>
<evidence type="ECO:0000256" key="1">
    <source>
        <dbReference type="SAM" id="MobiDB-lite"/>
    </source>
</evidence>
<dbReference type="Pfam" id="PF08818">
    <property type="entry name" value="DUF1801"/>
    <property type="match status" value="1"/>
</dbReference>
<evidence type="ECO:0000313" key="3">
    <source>
        <dbReference type="EMBL" id="AKV00534.1"/>
    </source>
</evidence>
<evidence type="ECO:0000259" key="2">
    <source>
        <dbReference type="Pfam" id="PF08818"/>
    </source>
</evidence>
<dbReference type="InterPro" id="IPR014922">
    <property type="entry name" value="YdhG-like"/>
</dbReference>
<protein>
    <submittedName>
        <fullName evidence="3">Histone protein</fullName>
    </submittedName>
</protein>
<dbReference type="Gene3D" id="3.90.1150.200">
    <property type="match status" value="1"/>
</dbReference>
<dbReference type="KEGG" id="llu:AKJ09_07197"/>
<keyword evidence="4" id="KW-1185">Reference proteome</keyword>
<feature type="region of interest" description="Disordered" evidence="1">
    <location>
        <begin position="121"/>
        <end position="200"/>
    </location>
</feature>
<gene>
    <name evidence="3" type="ORF">AKJ09_07197</name>
</gene>
<dbReference type="EMBL" id="CP012333">
    <property type="protein sequence ID" value="AKV00534.1"/>
    <property type="molecule type" value="Genomic_DNA"/>
</dbReference>
<dbReference type="OrthoDB" id="9811812at2"/>
<feature type="compositionally biased region" description="Basic and acidic residues" evidence="1">
    <location>
        <begin position="121"/>
        <end position="134"/>
    </location>
</feature>
<feature type="compositionally biased region" description="Basic residues" evidence="1">
    <location>
        <begin position="173"/>
        <end position="200"/>
    </location>
</feature>
<feature type="compositionally biased region" description="Basic residues" evidence="1">
    <location>
        <begin position="135"/>
        <end position="146"/>
    </location>
</feature>
<dbReference type="RefSeq" id="WP_146651811.1">
    <property type="nucleotide sequence ID" value="NZ_CP012333.1"/>
</dbReference>
<name>A0A0K1Q477_9BACT</name>
<sequence>MPKTASKTAFETVDHYIASQPAAARAVLERVRKIIRKAVPGAKESVAYNIAAFKLEGTAVLYFAGWKEHYSLYPATPRVVRTLKKELAPFEVQKGTIRFPLAGTIPTALIEQIAKIRAEETAKRASKTKSEPKAAAKKPAAKKRAAKVAAPKAAAKKAAAKKSAAKVAAPKPVAKKLAAKKASAKKPVAKKPAAKKMAKR</sequence>
<feature type="domain" description="YdhG-like" evidence="2">
    <location>
        <begin position="25"/>
        <end position="115"/>
    </location>
</feature>
<dbReference type="AlphaFoldDB" id="A0A0K1Q477"/>
<accession>A0A0K1Q477</accession>
<evidence type="ECO:0000313" key="4">
    <source>
        <dbReference type="Proteomes" id="UP000064967"/>
    </source>
</evidence>
<reference evidence="3 4" key="1">
    <citation type="submission" date="2015-08" db="EMBL/GenBank/DDBJ databases">
        <authorList>
            <person name="Babu N.S."/>
            <person name="Beckwith C.J."/>
            <person name="Beseler K.G."/>
            <person name="Brison A."/>
            <person name="Carone J.V."/>
            <person name="Caskin T.P."/>
            <person name="Diamond M."/>
            <person name="Durham M.E."/>
            <person name="Foxe J.M."/>
            <person name="Go M."/>
            <person name="Henderson B.A."/>
            <person name="Jones I.B."/>
            <person name="McGettigan J.A."/>
            <person name="Micheletti S.J."/>
            <person name="Nasrallah M.E."/>
            <person name="Ortiz D."/>
            <person name="Piller C.R."/>
            <person name="Privatt S.R."/>
            <person name="Schneider S.L."/>
            <person name="Sharp S."/>
            <person name="Smith T.C."/>
            <person name="Stanton J.D."/>
            <person name="Ullery H.E."/>
            <person name="Wilson R.J."/>
            <person name="Serrano M.G."/>
            <person name="Buck G."/>
            <person name="Lee V."/>
            <person name="Wang Y."/>
            <person name="Carvalho R."/>
            <person name="Voegtly L."/>
            <person name="Shi R."/>
            <person name="Duckworth R."/>
            <person name="Johnson A."/>
            <person name="Loviza R."/>
            <person name="Walstead R."/>
            <person name="Shah Z."/>
            <person name="Kiflezghi M."/>
            <person name="Wade K."/>
            <person name="Ball S.L."/>
            <person name="Bradley K.W."/>
            <person name="Asai D.J."/>
            <person name="Bowman C.A."/>
            <person name="Russell D.A."/>
            <person name="Pope W.H."/>
            <person name="Jacobs-Sera D."/>
            <person name="Hendrix R.W."/>
            <person name="Hatfull G.F."/>
        </authorList>
    </citation>
    <scope>NUCLEOTIDE SEQUENCE [LARGE SCALE GENOMIC DNA]</scope>
    <source>
        <strain evidence="3 4">DSM 27648</strain>
    </source>
</reference>
<dbReference type="Proteomes" id="UP000064967">
    <property type="component" value="Chromosome"/>
</dbReference>
<organism evidence="3 4">
    <name type="scientific">Labilithrix luteola</name>
    <dbReference type="NCBI Taxonomy" id="1391654"/>
    <lineage>
        <taxon>Bacteria</taxon>
        <taxon>Pseudomonadati</taxon>
        <taxon>Myxococcota</taxon>
        <taxon>Polyangia</taxon>
        <taxon>Polyangiales</taxon>
        <taxon>Labilitrichaceae</taxon>
        <taxon>Labilithrix</taxon>
    </lineage>
</organism>
<proteinExistence type="predicted"/>
<dbReference type="STRING" id="1391654.AKJ09_07197"/>